<protein>
    <submittedName>
        <fullName evidence="2">Uncharacterized protein</fullName>
    </submittedName>
</protein>
<evidence type="ECO:0000256" key="1">
    <source>
        <dbReference type="SAM" id="SignalP"/>
    </source>
</evidence>
<dbReference type="AlphaFoldDB" id="A0A8J4V050"/>
<proteinExistence type="predicted"/>
<keyword evidence="3" id="KW-1185">Reference proteome</keyword>
<feature type="chain" id="PRO_5035311977" evidence="1">
    <location>
        <begin position="25"/>
        <end position="95"/>
    </location>
</feature>
<comment type="caution">
    <text evidence="2">The sequence shown here is derived from an EMBL/GenBank/DDBJ whole genome shotgun (WGS) entry which is preliminary data.</text>
</comment>
<dbReference type="Proteomes" id="UP000695562">
    <property type="component" value="Unassembled WGS sequence"/>
</dbReference>
<evidence type="ECO:0000313" key="3">
    <source>
        <dbReference type="Proteomes" id="UP000695562"/>
    </source>
</evidence>
<reference evidence="2" key="1">
    <citation type="submission" date="2020-01" db="EMBL/GenBank/DDBJ databases">
        <title>Development of genomics and gene disruption for Polysphondylium violaceum indicates a role for the polyketide synthase stlB in stalk morphogenesis.</title>
        <authorList>
            <person name="Narita B."/>
            <person name="Kawabe Y."/>
            <person name="Kin K."/>
            <person name="Saito T."/>
            <person name="Gibbs R."/>
            <person name="Kuspa A."/>
            <person name="Muzny D."/>
            <person name="Queller D."/>
            <person name="Richards S."/>
            <person name="Strassman J."/>
            <person name="Sucgang R."/>
            <person name="Worley K."/>
            <person name="Schaap P."/>
        </authorList>
    </citation>
    <scope>NUCLEOTIDE SEQUENCE</scope>
    <source>
        <strain evidence="2">QSvi11</strain>
    </source>
</reference>
<feature type="signal peptide" evidence="1">
    <location>
        <begin position="1"/>
        <end position="24"/>
    </location>
</feature>
<keyword evidence="1" id="KW-0732">Signal</keyword>
<sequence length="95" mass="10550">MGKKSLGLLVGIGLLAFLTNPSTKEKFDAELHKHIDNKKGFFSSLVVKGASLLEFFKIQNCLLFSIAFLNDPNKDQPKLIGFGAFNTWVFDTKSL</sequence>
<name>A0A8J4V050_9MYCE</name>
<gene>
    <name evidence="2" type="ORF">CYY_003540</name>
</gene>
<dbReference type="EMBL" id="AJWJ01000112">
    <property type="protein sequence ID" value="KAF2075150.1"/>
    <property type="molecule type" value="Genomic_DNA"/>
</dbReference>
<organism evidence="2 3">
    <name type="scientific">Polysphondylium violaceum</name>
    <dbReference type="NCBI Taxonomy" id="133409"/>
    <lineage>
        <taxon>Eukaryota</taxon>
        <taxon>Amoebozoa</taxon>
        <taxon>Evosea</taxon>
        <taxon>Eumycetozoa</taxon>
        <taxon>Dictyostelia</taxon>
        <taxon>Dictyosteliales</taxon>
        <taxon>Dictyosteliaceae</taxon>
        <taxon>Polysphondylium</taxon>
    </lineage>
</organism>
<dbReference type="OrthoDB" id="10461198at2759"/>
<accession>A0A8J4V050</accession>
<evidence type="ECO:0000313" key="2">
    <source>
        <dbReference type="EMBL" id="KAF2075150.1"/>
    </source>
</evidence>